<feature type="transmembrane region" description="Helical" evidence="1">
    <location>
        <begin position="35"/>
        <end position="53"/>
    </location>
</feature>
<dbReference type="InterPro" id="IPR012334">
    <property type="entry name" value="Pectin_lyas_fold"/>
</dbReference>
<protein>
    <recommendedName>
        <fullName evidence="4">Pectate lyase superfamily protein domain-containing protein</fullName>
    </recommendedName>
</protein>
<keyword evidence="1" id="KW-0812">Transmembrane</keyword>
<evidence type="ECO:0000256" key="1">
    <source>
        <dbReference type="SAM" id="Phobius"/>
    </source>
</evidence>
<name>A0AA88RAU2_9ASTE</name>
<keyword evidence="1" id="KW-0472">Membrane</keyword>
<evidence type="ECO:0000313" key="3">
    <source>
        <dbReference type="Proteomes" id="UP001187471"/>
    </source>
</evidence>
<dbReference type="Gene3D" id="2.160.20.10">
    <property type="entry name" value="Single-stranded right-handed beta-helix, Pectin lyase-like"/>
    <property type="match status" value="1"/>
</dbReference>
<dbReference type="EMBL" id="JAVXUO010001116">
    <property type="protein sequence ID" value="KAK2985878.1"/>
    <property type="molecule type" value="Genomic_DNA"/>
</dbReference>
<proteinExistence type="predicted"/>
<gene>
    <name evidence="2" type="ORF">RJ640_008702</name>
</gene>
<dbReference type="InterPro" id="IPR051801">
    <property type="entry name" value="GH28_Enzymes"/>
</dbReference>
<evidence type="ECO:0000313" key="2">
    <source>
        <dbReference type="EMBL" id="KAK2985878.1"/>
    </source>
</evidence>
<dbReference type="SUPFAM" id="SSF51126">
    <property type="entry name" value="Pectin lyase-like"/>
    <property type="match status" value="1"/>
</dbReference>
<reference evidence="2" key="1">
    <citation type="submission" date="2022-12" db="EMBL/GenBank/DDBJ databases">
        <title>Draft genome assemblies for two species of Escallonia (Escalloniales).</title>
        <authorList>
            <person name="Chanderbali A."/>
            <person name="Dervinis C."/>
            <person name="Anghel I."/>
            <person name="Soltis D."/>
            <person name="Soltis P."/>
            <person name="Zapata F."/>
        </authorList>
    </citation>
    <scope>NUCLEOTIDE SEQUENCE</scope>
    <source>
        <strain evidence="2">UCBG92.1500</strain>
        <tissue evidence="2">Leaf</tissue>
    </source>
</reference>
<sequence>MRKSHACITCEYWSTMEVQNSFSSLVLGSFARPSWTSLLLVFTVLIIFTLQFSGNPIWPAPGRGEGTAFWDTGGPPSCAGFFRDVPVRKVVMSIEDFGGVGDGETSNTAAFWRAIRYMESFGQRGGSQLNVPRGRWLTGSFNLTSNFTLFLQEGAVILGSQDDGSSYNRRFYKGFANNWG</sequence>
<keyword evidence="3" id="KW-1185">Reference proteome</keyword>
<dbReference type="InterPro" id="IPR011050">
    <property type="entry name" value="Pectin_lyase_fold/virulence"/>
</dbReference>
<dbReference type="Proteomes" id="UP001187471">
    <property type="component" value="Unassembled WGS sequence"/>
</dbReference>
<evidence type="ECO:0008006" key="4">
    <source>
        <dbReference type="Google" id="ProtNLM"/>
    </source>
</evidence>
<dbReference type="AlphaFoldDB" id="A0AA88RAU2"/>
<dbReference type="PANTHER" id="PTHR31339">
    <property type="entry name" value="PECTIN LYASE-RELATED"/>
    <property type="match status" value="1"/>
</dbReference>
<comment type="caution">
    <text evidence="2">The sequence shown here is derived from an EMBL/GenBank/DDBJ whole genome shotgun (WGS) entry which is preliminary data.</text>
</comment>
<keyword evidence="1" id="KW-1133">Transmembrane helix</keyword>
<dbReference type="PANTHER" id="PTHR31339:SF4">
    <property type="entry name" value="PECTIN LYASE-LIKE SUPERFAMILY PROTEIN"/>
    <property type="match status" value="1"/>
</dbReference>
<organism evidence="2 3">
    <name type="scientific">Escallonia rubra</name>
    <dbReference type="NCBI Taxonomy" id="112253"/>
    <lineage>
        <taxon>Eukaryota</taxon>
        <taxon>Viridiplantae</taxon>
        <taxon>Streptophyta</taxon>
        <taxon>Embryophyta</taxon>
        <taxon>Tracheophyta</taxon>
        <taxon>Spermatophyta</taxon>
        <taxon>Magnoliopsida</taxon>
        <taxon>eudicotyledons</taxon>
        <taxon>Gunneridae</taxon>
        <taxon>Pentapetalae</taxon>
        <taxon>asterids</taxon>
        <taxon>campanulids</taxon>
        <taxon>Escalloniales</taxon>
        <taxon>Escalloniaceae</taxon>
        <taxon>Escallonia</taxon>
    </lineage>
</organism>
<accession>A0AA88RAU2</accession>